<evidence type="ECO:0000313" key="2">
    <source>
        <dbReference type="EMBL" id="CEJ58949.1"/>
    </source>
</evidence>
<proteinExistence type="predicted"/>
<reference evidence="3" key="1">
    <citation type="journal article" date="2015" name="Genome Announc.">
        <title>Draft genome sequence of the fungus Penicillium brasilianum MG11.</title>
        <authorList>
            <person name="Horn F."/>
            <person name="Linde J."/>
            <person name="Mattern D.J."/>
            <person name="Walther G."/>
            <person name="Guthke R."/>
            <person name="Brakhage A.A."/>
            <person name="Valiante V."/>
        </authorList>
    </citation>
    <scope>NUCLEOTIDE SEQUENCE [LARGE SCALE GENOMIC DNA]</scope>
    <source>
        <strain evidence="3">MG11</strain>
    </source>
</reference>
<dbReference type="AlphaFoldDB" id="A0A0F7TQH6"/>
<dbReference type="EMBL" id="CDHK01000006">
    <property type="protein sequence ID" value="CEJ58949.1"/>
    <property type="molecule type" value="Genomic_DNA"/>
</dbReference>
<keyword evidence="1" id="KW-0732">Signal</keyword>
<gene>
    <name evidence="2" type="ORF">PMG11_07588</name>
</gene>
<dbReference type="Proteomes" id="UP000042958">
    <property type="component" value="Unassembled WGS sequence"/>
</dbReference>
<feature type="chain" id="PRO_5002522917" evidence="1">
    <location>
        <begin position="23"/>
        <end position="446"/>
    </location>
</feature>
<accession>A0A0F7TQH6</accession>
<dbReference type="OrthoDB" id="4243133at2759"/>
<evidence type="ECO:0000256" key="1">
    <source>
        <dbReference type="SAM" id="SignalP"/>
    </source>
</evidence>
<organism evidence="2 3">
    <name type="scientific">Penicillium brasilianum</name>
    <dbReference type="NCBI Taxonomy" id="104259"/>
    <lineage>
        <taxon>Eukaryota</taxon>
        <taxon>Fungi</taxon>
        <taxon>Dikarya</taxon>
        <taxon>Ascomycota</taxon>
        <taxon>Pezizomycotina</taxon>
        <taxon>Eurotiomycetes</taxon>
        <taxon>Eurotiomycetidae</taxon>
        <taxon>Eurotiales</taxon>
        <taxon>Aspergillaceae</taxon>
        <taxon>Penicillium</taxon>
    </lineage>
</organism>
<feature type="signal peptide" evidence="1">
    <location>
        <begin position="1"/>
        <end position="22"/>
    </location>
</feature>
<keyword evidence="3" id="KW-1185">Reference proteome</keyword>
<evidence type="ECO:0000313" key="3">
    <source>
        <dbReference type="Proteomes" id="UP000042958"/>
    </source>
</evidence>
<protein>
    <submittedName>
        <fullName evidence="2">Uncharacterized protein</fullName>
    </submittedName>
</protein>
<name>A0A0F7TQH6_PENBI</name>
<sequence length="446" mass="50291">MMGPSSWLLAILFLYFWGLIHASNLSPCSDKKDPQPIAISLSLDAVTAICVPSLDQAVVLASVHPRTVTSPLPNYAIITNFLRQNYSEERHAKPRRPSGLLSKLYSLRDALFVSKSPSPPEVDERPSSDQIKQGFIEALEWVKNVSLAEDGTNITTAVILFPRFFSQEVRMLVVEASEEAGIRPYVPVSPHNIFNMAENILEQNITSVDLAVHSQKLLIVDYGLLYFDVQTHGRRCKLNYPIDWMGCMSIPIKLVQRLNSTNLDIQQQLDQGASNIPLLAAVHRSRLLMKMDGRVDSSEEEVSEKDQFEKWPLDLDDWWIGQQKEAFIYWNDIKAVEAEYISELSETLDNLLLCLEAKTRDADNPDEAYSSFDKVIILGNSCERSIIRQAVRHSVGEHTRIIGGETESDILLEALAGARLAFKYHEAEHRIEEDQDAHPLGGHEEL</sequence>